<comment type="caution">
    <text evidence="2">The sequence shown here is derived from an EMBL/GenBank/DDBJ whole genome shotgun (WGS) entry which is preliminary data.</text>
</comment>
<organism evidence="2 3">
    <name type="scientific">Taibaiella chishuiensis</name>
    <dbReference type="NCBI Taxonomy" id="1434707"/>
    <lineage>
        <taxon>Bacteria</taxon>
        <taxon>Pseudomonadati</taxon>
        <taxon>Bacteroidota</taxon>
        <taxon>Chitinophagia</taxon>
        <taxon>Chitinophagales</taxon>
        <taxon>Chitinophagaceae</taxon>
        <taxon>Taibaiella</taxon>
    </lineage>
</organism>
<gene>
    <name evidence="2" type="ORF">B0I18_107208</name>
</gene>
<accession>A0A2P8D0W5</accession>
<evidence type="ECO:0000256" key="1">
    <source>
        <dbReference type="SAM" id="SignalP"/>
    </source>
</evidence>
<dbReference type="EMBL" id="PYGD01000007">
    <property type="protein sequence ID" value="PSK90796.1"/>
    <property type="molecule type" value="Genomic_DNA"/>
</dbReference>
<reference evidence="2 3" key="1">
    <citation type="submission" date="2018-03" db="EMBL/GenBank/DDBJ databases">
        <title>Genomic Encyclopedia of Type Strains, Phase III (KMG-III): the genomes of soil and plant-associated and newly described type strains.</title>
        <authorList>
            <person name="Whitman W."/>
        </authorList>
    </citation>
    <scope>NUCLEOTIDE SEQUENCE [LARGE SCALE GENOMIC DNA]</scope>
    <source>
        <strain evidence="2 3">CGMCC 1.12700</strain>
    </source>
</reference>
<feature type="signal peptide" evidence="1">
    <location>
        <begin position="1"/>
        <end position="17"/>
    </location>
</feature>
<evidence type="ECO:0008006" key="4">
    <source>
        <dbReference type="Google" id="ProtNLM"/>
    </source>
</evidence>
<proteinExistence type="predicted"/>
<keyword evidence="1" id="KW-0732">Signal</keyword>
<evidence type="ECO:0000313" key="3">
    <source>
        <dbReference type="Proteomes" id="UP000240572"/>
    </source>
</evidence>
<keyword evidence="3" id="KW-1185">Reference proteome</keyword>
<protein>
    <recommendedName>
        <fullName evidence="4">Lipoprotein</fullName>
    </recommendedName>
</protein>
<evidence type="ECO:0000313" key="2">
    <source>
        <dbReference type="EMBL" id="PSK90796.1"/>
    </source>
</evidence>
<name>A0A2P8D0W5_9BACT</name>
<dbReference type="RefSeq" id="WP_106524066.1">
    <property type="nucleotide sequence ID" value="NZ_PYGD01000007.1"/>
</dbReference>
<dbReference type="OrthoDB" id="1341964at2"/>
<dbReference type="AlphaFoldDB" id="A0A2P8D0W5"/>
<sequence length="193" mass="21811">MKSFILKPLLKSSTAFALTAALLLSSCGNKSIDKATAEKLIVEQNSYPKPYDWEIFCGDVQEAKRLLDLGLEQDGLVIILKSKSLVDSTPWVSFTDKGKAYLLPTKEEDRKYNRQNIKLADQEFGEITGIVEGGKDNKAAMVEYTLVYKNITPFSKVIKRDLSKPEKHKAYFVRYDTGWKLDKSGELMMMGLQ</sequence>
<dbReference type="Proteomes" id="UP000240572">
    <property type="component" value="Unassembled WGS sequence"/>
</dbReference>
<dbReference type="PROSITE" id="PS51257">
    <property type="entry name" value="PROKAR_LIPOPROTEIN"/>
    <property type="match status" value="1"/>
</dbReference>
<feature type="chain" id="PRO_5015104236" description="Lipoprotein" evidence="1">
    <location>
        <begin position="18"/>
        <end position="193"/>
    </location>
</feature>